<feature type="compositionally biased region" description="Low complexity" evidence="2">
    <location>
        <begin position="1"/>
        <end position="30"/>
    </location>
</feature>
<dbReference type="GO" id="GO:0031625">
    <property type="term" value="F:ubiquitin protein ligase binding"/>
    <property type="evidence" value="ECO:0007669"/>
    <property type="project" value="TreeGrafter"/>
</dbReference>
<dbReference type="eggNOG" id="ENOG502QTQN">
    <property type="taxonomic scope" value="Eukaryota"/>
</dbReference>
<dbReference type="InterPro" id="IPR014756">
    <property type="entry name" value="Ig_E-set"/>
</dbReference>
<dbReference type="GeneID" id="27903699"/>
<dbReference type="GO" id="GO:0070086">
    <property type="term" value="P:ubiquitin-dependent endocytosis"/>
    <property type="evidence" value="ECO:0007669"/>
    <property type="project" value="TreeGrafter"/>
</dbReference>
<dbReference type="InterPro" id="IPR011022">
    <property type="entry name" value="Arrestin_C-like"/>
</dbReference>
<dbReference type="Proteomes" id="UP000016931">
    <property type="component" value="Unassembled WGS sequence"/>
</dbReference>
<evidence type="ECO:0000256" key="1">
    <source>
        <dbReference type="ARBA" id="ARBA00037950"/>
    </source>
</evidence>
<dbReference type="GO" id="GO:0005829">
    <property type="term" value="C:cytosol"/>
    <property type="evidence" value="ECO:0007669"/>
    <property type="project" value="TreeGrafter"/>
</dbReference>
<evidence type="ECO:0000259" key="3">
    <source>
        <dbReference type="SMART" id="SM01017"/>
    </source>
</evidence>
<accession>M3AV59</accession>
<feature type="compositionally biased region" description="Polar residues" evidence="2">
    <location>
        <begin position="682"/>
        <end position="694"/>
    </location>
</feature>
<feature type="region of interest" description="Disordered" evidence="2">
    <location>
        <begin position="1"/>
        <end position="32"/>
    </location>
</feature>
<dbReference type="EMBL" id="KB456268">
    <property type="protein sequence ID" value="EMF09961.1"/>
    <property type="molecule type" value="Genomic_DNA"/>
</dbReference>
<comment type="similarity">
    <text evidence="1">Belongs to the arrestin family. PalF/RIM8 subfamily.</text>
</comment>
<dbReference type="SUPFAM" id="SSF81296">
    <property type="entry name" value="E set domains"/>
    <property type="match status" value="1"/>
</dbReference>
<dbReference type="STRING" id="692275.M3AV59"/>
<dbReference type="GO" id="GO:0005886">
    <property type="term" value="C:plasma membrane"/>
    <property type="evidence" value="ECO:0007669"/>
    <property type="project" value="TreeGrafter"/>
</dbReference>
<gene>
    <name evidence="4" type="ORF">SEPMUDRAFT_151048</name>
</gene>
<name>M3AV59_SPHMS</name>
<dbReference type="PANTHER" id="PTHR11188">
    <property type="entry name" value="ARRESTIN DOMAIN CONTAINING PROTEIN"/>
    <property type="match status" value="1"/>
</dbReference>
<dbReference type="OrthoDB" id="7785529at2759"/>
<dbReference type="PANTHER" id="PTHR11188:SF161">
    <property type="entry name" value="PH-RESPONSE REGULATOR PROTEIN PALF_RIM8"/>
    <property type="match status" value="1"/>
</dbReference>
<keyword evidence="5" id="KW-1185">Reference proteome</keyword>
<feature type="compositionally biased region" description="Polar residues" evidence="2">
    <location>
        <begin position="806"/>
        <end position="820"/>
    </location>
</feature>
<feature type="compositionally biased region" description="Basic and acidic residues" evidence="2">
    <location>
        <begin position="236"/>
        <end position="249"/>
    </location>
</feature>
<feature type="compositionally biased region" description="Basic and acidic residues" evidence="2">
    <location>
        <begin position="659"/>
        <end position="674"/>
    </location>
</feature>
<dbReference type="OMA" id="CLHGYAK"/>
<dbReference type="HOGENOM" id="CLU_006001_0_0_1"/>
<dbReference type="InterPro" id="IPR011021">
    <property type="entry name" value="Arrestin-like_N"/>
</dbReference>
<feature type="compositionally biased region" description="Polar residues" evidence="2">
    <location>
        <begin position="291"/>
        <end position="319"/>
    </location>
</feature>
<feature type="region of interest" description="Disordered" evidence="2">
    <location>
        <begin position="539"/>
        <end position="576"/>
    </location>
</feature>
<feature type="compositionally biased region" description="Low complexity" evidence="2">
    <location>
        <begin position="261"/>
        <end position="272"/>
    </location>
</feature>
<feature type="region of interest" description="Disordered" evidence="2">
    <location>
        <begin position="219"/>
        <end position="319"/>
    </location>
</feature>
<dbReference type="AlphaFoldDB" id="M3AV59"/>
<dbReference type="GO" id="GO:0030674">
    <property type="term" value="F:protein-macromolecule adaptor activity"/>
    <property type="evidence" value="ECO:0007669"/>
    <property type="project" value="TreeGrafter"/>
</dbReference>
<sequence>MPVTPSRSASNAPSTTNNSSNSSNNHNPTSGRRFISRLASPFAAKSRKLTDFYIQVDDPHRSYTQGDSVTGCVNLKVVQPIRITHVVVCLHGFVQVYKNPGSPPADGYRATSAHIGTGRGSRSGEYYGNGFASLFEDEVVLCGDGKLGEGVYQFRFDLLFPERDLPSSISFERGTISYMITATLTRPTTISPTIQCDHKVYMVERIDVSQLLPPKPRTITLEPISRRSRAKSQARKLAENVERKGRKDGSGTTSGELEPRASQSSSAMSSHADAAETGPQSPAPTEGSCESMFSSSAGRPSQQDSQMTSSRYSEGDNGSRTITATVEALKGGVLRGDSIPIKVHVTHTKHVKSLHGVIMTLYRQARVDIHPAIPLGPTEKGKEAKYEDYYPKSVTGLGGLSLSGAGSSHMFRKDLSQRIVPLIVNPESLTAEVTGKVHVPEEAFPTISSVPGAMISFKYYVECVLDIQGKLSTQDRNLGNLGGLASTMLQGQGSENLGLINSGLHPFSSPIIDTTDIRRDKGVVACTFEIVIGTRDNTRKKEKRKVSIPEVPEEDANNASRQRDCPADAQPGAASEVDGSWAYDYGEYGDHYQFHGYDYGHHTQHPSQHPDPEMNGTYNHYNGYYGYNGYQADYGNYEYPPPDGRSVQASLIPMPHIEDESQLSEKERVHRAEQRLLPSQPPTSENGTGPSSYVATAPHLPDEQLDVPVASAPPPALLTPPAYGHGAAYANGMIASDYARTIPLPRTPVYEAREAEVQVASPATPRGMPHPPDAATDDKHELQRRRLQLEASEPPSEHASDPEVGCSSNNQAATAPTLTNEDLYGSDDHVDTSAHSELPRYER</sequence>
<dbReference type="SMART" id="SM01017">
    <property type="entry name" value="Arrestin_C"/>
    <property type="match status" value="1"/>
</dbReference>
<reference evidence="4 5" key="1">
    <citation type="journal article" date="2012" name="PLoS Pathog.">
        <title>Diverse lifestyles and strategies of plant pathogenesis encoded in the genomes of eighteen Dothideomycetes fungi.</title>
        <authorList>
            <person name="Ohm R.A."/>
            <person name="Feau N."/>
            <person name="Henrissat B."/>
            <person name="Schoch C.L."/>
            <person name="Horwitz B.A."/>
            <person name="Barry K.W."/>
            <person name="Condon B.J."/>
            <person name="Copeland A.C."/>
            <person name="Dhillon B."/>
            <person name="Glaser F."/>
            <person name="Hesse C.N."/>
            <person name="Kosti I."/>
            <person name="LaButti K."/>
            <person name="Lindquist E.A."/>
            <person name="Lucas S."/>
            <person name="Salamov A.A."/>
            <person name="Bradshaw R.E."/>
            <person name="Ciuffetti L."/>
            <person name="Hamelin R.C."/>
            <person name="Kema G.H.J."/>
            <person name="Lawrence C."/>
            <person name="Scott J.A."/>
            <person name="Spatafora J.W."/>
            <person name="Turgeon B.G."/>
            <person name="de Wit P.J.G.M."/>
            <person name="Zhong S."/>
            <person name="Goodwin S.B."/>
            <person name="Grigoriev I.V."/>
        </authorList>
    </citation>
    <scope>NUCLEOTIDE SEQUENCE [LARGE SCALE GENOMIC DNA]</scope>
    <source>
        <strain evidence="4 5">SO2202</strain>
    </source>
</reference>
<feature type="region of interest" description="Disordered" evidence="2">
    <location>
        <begin position="659"/>
        <end position="697"/>
    </location>
</feature>
<dbReference type="Gene3D" id="2.60.40.640">
    <property type="match status" value="1"/>
</dbReference>
<dbReference type="InterPro" id="IPR050357">
    <property type="entry name" value="Arrestin_domain-protein"/>
</dbReference>
<dbReference type="RefSeq" id="XP_016758082.1">
    <property type="nucleotide sequence ID" value="XM_016906562.1"/>
</dbReference>
<feature type="region of interest" description="Disordered" evidence="2">
    <location>
        <begin position="755"/>
        <end position="843"/>
    </location>
</feature>
<dbReference type="InterPro" id="IPR014752">
    <property type="entry name" value="Arrestin-like_C"/>
</dbReference>
<organism evidence="4 5">
    <name type="scientific">Sphaerulina musiva (strain SO2202)</name>
    <name type="common">Poplar stem canker fungus</name>
    <name type="synonym">Septoria musiva</name>
    <dbReference type="NCBI Taxonomy" id="692275"/>
    <lineage>
        <taxon>Eukaryota</taxon>
        <taxon>Fungi</taxon>
        <taxon>Dikarya</taxon>
        <taxon>Ascomycota</taxon>
        <taxon>Pezizomycotina</taxon>
        <taxon>Dothideomycetes</taxon>
        <taxon>Dothideomycetidae</taxon>
        <taxon>Mycosphaerellales</taxon>
        <taxon>Mycosphaerellaceae</taxon>
        <taxon>Sphaerulina</taxon>
    </lineage>
</organism>
<proteinExistence type="inferred from homology"/>
<evidence type="ECO:0000313" key="5">
    <source>
        <dbReference type="Proteomes" id="UP000016931"/>
    </source>
</evidence>
<feature type="domain" description="Arrestin C-terminal-like" evidence="3">
    <location>
        <begin position="318"/>
        <end position="478"/>
    </location>
</feature>
<protein>
    <recommendedName>
        <fullName evidence="3">Arrestin C-terminal-like domain-containing protein</fullName>
    </recommendedName>
</protein>
<evidence type="ECO:0000256" key="2">
    <source>
        <dbReference type="SAM" id="MobiDB-lite"/>
    </source>
</evidence>
<dbReference type="Pfam" id="PF00339">
    <property type="entry name" value="Arrestin_N"/>
    <property type="match status" value="1"/>
</dbReference>
<feature type="compositionally biased region" description="Basic and acidic residues" evidence="2">
    <location>
        <begin position="826"/>
        <end position="843"/>
    </location>
</feature>
<evidence type="ECO:0000313" key="4">
    <source>
        <dbReference type="EMBL" id="EMF09961.1"/>
    </source>
</evidence>